<gene>
    <name evidence="1" type="ORF">BOV88_13120</name>
</gene>
<reference evidence="1 2" key="1">
    <citation type="submission" date="2016-11" db="EMBL/GenBank/DDBJ databases">
        <title>Mixed transmission modes and dynamic genome evolution in an obligate animal-bacterial symbiosis.</title>
        <authorList>
            <person name="Russell S.L."/>
            <person name="Corbett-Detig R.B."/>
            <person name="Cavanaugh C.M."/>
        </authorList>
    </citation>
    <scope>NUCLEOTIDE SEQUENCE [LARGE SCALE GENOMIC DNA]</scope>
    <source>
        <strain evidence="1">MA-KB16</strain>
    </source>
</reference>
<sequence>MKKNTDWKETAKKFLSSLLIDNPSLFEAPRVPGKGRGLDYYATSAFLSVLSTTLQEFHFNHQRLPDLVNLPKTCDHFFKMKFFNQMLMRPNPASKLNARRYIPNEIKDLIRPPVCYWSSTTPTLPPDEEIPAGTYWLKLDLGWHAQEIIEWPPSLAERKRLNEKCESWMNGHRHGLANGEWWYGIGEQRIFLEEDLSEVILQGTEINIFVRNGHPKIYHNVVYDKEYPGSMTVNYFDANKQIIKGTRSYGRNGEHTITDHILTSIENIDEYLLCAAEIGKPFDLVRVDIFTKKNSKPVLGELSFCVGSGTHVYHPDTMEETIRSALFE</sequence>
<accession>A0A1T2DCG2</accession>
<dbReference type="AlphaFoldDB" id="A0A1T2DCG2"/>
<dbReference type="Proteomes" id="UP000190962">
    <property type="component" value="Unassembled WGS sequence"/>
</dbReference>
<dbReference type="EMBL" id="MPNX01000034">
    <property type="protein sequence ID" value="OOY33847.1"/>
    <property type="molecule type" value="Genomic_DNA"/>
</dbReference>
<proteinExistence type="predicted"/>
<evidence type="ECO:0000313" key="2">
    <source>
        <dbReference type="Proteomes" id="UP000190962"/>
    </source>
</evidence>
<organism evidence="1 2">
    <name type="scientific">Solemya velum gill symbiont</name>
    <dbReference type="NCBI Taxonomy" id="2340"/>
    <lineage>
        <taxon>Bacteria</taxon>
        <taxon>Pseudomonadati</taxon>
        <taxon>Pseudomonadota</taxon>
        <taxon>Gammaproteobacteria</taxon>
        <taxon>sulfur-oxidizing symbionts</taxon>
    </lineage>
</organism>
<name>A0A1T2DCG2_SOVGS</name>
<dbReference type="RefSeq" id="WP_078453357.1">
    <property type="nucleotide sequence ID" value="NZ_MPNX01000034.1"/>
</dbReference>
<comment type="caution">
    <text evidence="1">The sequence shown here is derived from an EMBL/GenBank/DDBJ whole genome shotgun (WGS) entry which is preliminary data.</text>
</comment>
<protein>
    <submittedName>
        <fullName evidence="1">Uncharacterized protein</fullName>
    </submittedName>
</protein>
<evidence type="ECO:0000313" key="1">
    <source>
        <dbReference type="EMBL" id="OOY33847.1"/>
    </source>
</evidence>